<evidence type="ECO:0000313" key="1">
    <source>
        <dbReference type="EMBL" id="PTQ31744.1"/>
    </source>
</evidence>
<reference evidence="2" key="1">
    <citation type="journal article" date="2017" name="Cell">
        <title>Insights into land plant evolution garnered from the Marchantia polymorpha genome.</title>
        <authorList>
            <person name="Bowman J.L."/>
            <person name="Kohchi T."/>
            <person name="Yamato K.T."/>
            <person name="Jenkins J."/>
            <person name="Shu S."/>
            <person name="Ishizaki K."/>
            <person name="Yamaoka S."/>
            <person name="Nishihama R."/>
            <person name="Nakamura Y."/>
            <person name="Berger F."/>
            <person name="Adam C."/>
            <person name="Aki S.S."/>
            <person name="Althoff F."/>
            <person name="Araki T."/>
            <person name="Arteaga-Vazquez M.A."/>
            <person name="Balasubrmanian S."/>
            <person name="Barry K."/>
            <person name="Bauer D."/>
            <person name="Boehm C.R."/>
            <person name="Briginshaw L."/>
            <person name="Caballero-Perez J."/>
            <person name="Catarino B."/>
            <person name="Chen F."/>
            <person name="Chiyoda S."/>
            <person name="Chovatia M."/>
            <person name="Davies K.M."/>
            <person name="Delmans M."/>
            <person name="Demura T."/>
            <person name="Dierschke T."/>
            <person name="Dolan L."/>
            <person name="Dorantes-Acosta A.E."/>
            <person name="Eklund D.M."/>
            <person name="Florent S.N."/>
            <person name="Flores-Sandoval E."/>
            <person name="Fujiyama A."/>
            <person name="Fukuzawa H."/>
            <person name="Galik B."/>
            <person name="Grimanelli D."/>
            <person name="Grimwood J."/>
            <person name="Grossniklaus U."/>
            <person name="Hamada T."/>
            <person name="Haseloff J."/>
            <person name="Hetherington A.J."/>
            <person name="Higo A."/>
            <person name="Hirakawa Y."/>
            <person name="Hundley H.N."/>
            <person name="Ikeda Y."/>
            <person name="Inoue K."/>
            <person name="Inoue S.I."/>
            <person name="Ishida S."/>
            <person name="Jia Q."/>
            <person name="Kakita M."/>
            <person name="Kanazawa T."/>
            <person name="Kawai Y."/>
            <person name="Kawashima T."/>
            <person name="Kennedy M."/>
            <person name="Kinose K."/>
            <person name="Kinoshita T."/>
            <person name="Kohara Y."/>
            <person name="Koide E."/>
            <person name="Komatsu K."/>
            <person name="Kopischke S."/>
            <person name="Kubo M."/>
            <person name="Kyozuka J."/>
            <person name="Lagercrantz U."/>
            <person name="Lin S.S."/>
            <person name="Lindquist E."/>
            <person name="Lipzen A.M."/>
            <person name="Lu C.W."/>
            <person name="De Luna E."/>
            <person name="Martienssen R.A."/>
            <person name="Minamino N."/>
            <person name="Mizutani M."/>
            <person name="Mizutani M."/>
            <person name="Mochizuki N."/>
            <person name="Monte I."/>
            <person name="Mosher R."/>
            <person name="Nagasaki H."/>
            <person name="Nakagami H."/>
            <person name="Naramoto S."/>
            <person name="Nishitani K."/>
            <person name="Ohtani M."/>
            <person name="Okamoto T."/>
            <person name="Okumura M."/>
            <person name="Phillips J."/>
            <person name="Pollak B."/>
            <person name="Reinders A."/>
            <person name="Rovekamp M."/>
            <person name="Sano R."/>
            <person name="Sawa S."/>
            <person name="Schmid M.W."/>
            <person name="Shirakawa M."/>
            <person name="Solano R."/>
            <person name="Spunde A."/>
            <person name="Suetsugu N."/>
            <person name="Sugano S."/>
            <person name="Sugiyama A."/>
            <person name="Sun R."/>
            <person name="Suzuki Y."/>
            <person name="Takenaka M."/>
            <person name="Takezawa D."/>
            <person name="Tomogane H."/>
            <person name="Tsuzuki M."/>
            <person name="Ueda T."/>
            <person name="Umeda M."/>
            <person name="Ward J.M."/>
            <person name="Watanabe Y."/>
            <person name="Yazaki K."/>
            <person name="Yokoyama R."/>
            <person name="Yoshitake Y."/>
            <person name="Yotsui I."/>
            <person name="Zachgo S."/>
            <person name="Schmutz J."/>
        </authorList>
    </citation>
    <scope>NUCLEOTIDE SEQUENCE [LARGE SCALE GENOMIC DNA]</scope>
    <source>
        <strain evidence="2">Tak-1</strain>
    </source>
</reference>
<reference evidence="1" key="2">
    <citation type="submission" date="2017-12" db="EMBL/GenBank/DDBJ databases">
        <title>WGS assembly of Marchantia polymorpha.</title>
        <authorList>
            <person name="Bowman J.L."/>
            <person name="Kohchi T."/>
            <person name="Yamato K.T."/>
            <person name="Jenkins J."/>
            <person name="Shu S."/>
            <person name="Ishizaki K."/>
            <person name="Yamaoka S."/>
            <person name="Nishihama R."/>
            <person name="Nakamura Y."/>
            <person name="Berger F."/>
            <person name="Adam C."/>
            <person name="Aki S.S."/>
            <person name="Althoff F."/>
            <person name="Araki T."/>
            <person name="Arteaga-Vazquez M.A."/>
            <person name="Balasubrmanian S."/>
            <person name="Bauer D."/>
            <person name="Boehm C.R."/>
            <person name="Briginshaw L."/>
            <person name="Caballero-Perez J."/>
            <person name="Catarino B."/>
            <person name="Chen F."/>
            <person name="Chiyoda S."/>
            <person name="Chovatia M."/>
            <person name="Davies K.M."/>
            <person name="Delmans M."/>
            <person name="Demura T."/>
            <person name="Dierschke T."/>
            <person name="Dolan L."/>
            <person name="Dorantes-Acosta A.E."/>
            <person name="Eklund D.M."/>
            <person name="Florent S.N."/>
            <person name="Flores-Sandoval E."/>
            <person name="Fujiyama A."/>
            <person name="Fukuzawa H."/>
            <person name="Galik B."/>
            <person name="Grimanelli D."/>
            <person name="Grimwood J."/>
            <person name="Grossniklaus U."/>
            <person name="Hamada T."/>
            <person name="Haseloff J."/>
            <person name="Hetherington A.J."/>
            <person name="Higo A."/>
            <person name="Hirakawa Y."/>
            <person name="Hundley H.N."/>
            <person name="Ikeda Y."/>
            <person name="Inoue K."/>
            <person name="Inoue S."/>
            <person name="Ishida S."/>
            <person name="Jia Q."/>
            <person name="Kakita M."/>
            <person name="Kanazawa T."/>
            <person name="Kawai Y."/>
            <person name="Kawashima T."/>
            <person name="Kennedy M."/>
            <person name="Kinose K."/>
            <person name="Kinoshita T."/>
            <person name="Kohara Y."/>
            <person name="Koide E."/>
            <person name="Komatsu K."/>
            <person name="Kopischke S."/>
            <person name="Kubo M."/>
            <person name="Kyozuka J."/>
            <person name="Lagercrantz U."/>
            <person name="Lin S.S."/>
            <person name="Lindquist E."/>
            <person name="Lipzen A.M."/>
            <person name="Lu C."/>
            <person name="Luna E.D."/>
            <person name="Martienssen R.A."/>
            <person name="Minamino N."/>
            <person name="Mizutani M."/>
            <person name="Mizutani M."/>
            <person name="Mochizuki N."/>
            <person name="Monte I."/>
            <person name="Mosher R."/>
            <person name="Nagasaki H."/>
            <person name="Nakagami H."/>
            <person name="Naramoto S."/>
            <person name="Nishitani K."/>
            <person name="Ohtani M."/>
            <person name="Okamoto T."/>
            <person name="Okumura M."/>
            <person name="Phillips J."/>
            <person name="Pollak B."/>
            <person name="Reinders A."/>
            <person name="Roevekamp M."/>
            <person name="Sano R."/>
            <person name="Sawa S."/>
            <person name="Schmid M.W."/>
            <person name="Shirakawa M."/>
            <person name="Solano R."/>
            <person name="Spunde A."/>
            <person name="Suetsugu N."/>
            <person name="Sugano S."/>
            <person name="Sugiyama A."/>
            <person name="Sun R."/>
            <person name="Suzuki Y."/>
            <person name="Takenaka M."/>
            <person name="Takezawa D."/>
            <person name="Tomogane H."/>
            <person name="Tsuzuki M."/>
            <person name="Ueda T."/>
            <person name="Umeda M."/>
            <person name="Ward J.M."/>
            <person name="Watanabe Y."/>
            <person name="Yazaki K."/>
            <person name="Yokoyama R."/>
            <person name="Yoshitake Y."/>
            <person name="Yotsui I."/>
            <person name="Zachgo S."/>
            <person name="Schmutz J."/>
        </authorList>
    </citation>
    <scope>NUCLEOTIDE SEQUENCE [LARGE SCALE GENOMIC DNA]</scope>
    <source>
        <strain evidence="1">Tak-1</strain>
    </source>
</reference>
<sequence>MDALSPFDMFSRFELSRVVEVIESLQASRRKKSMAFSRTVWGNDTFISSCTATSVHWQGTADLQICCLLLLVSTLHTHHTSLQLQHLLCIIYHGLHDPSQLGSGFQSSLSDIFTLLAQLVRAYRINKINHSFFVGLSSSLHTIEENNLTLLNHFQSQEAKEATSFL</sequence>
<dbReference type="EMBL" id="KZ772779">
    <property type="protein sequence ID" value="PTQ31744.1"/>
    <property type="molecule type" value="Genomic_DNA"/>
</dbReference>
<accession>A0A2R6WD26</accession>
<evidence type="ECO:0000313" key="2">
    <source>
        <dbReference type="Proteomes" id="UP000244005"/>
    </source>
</evidence>
<proteinExistence type="predicted"/>
<dbReference type="AlphaFoldDB" id="A0A2R6WD26"/>
<name>A0A2R6WD26_MARPO</name>
<gene>
    <name evidence="1" type="ORF">MARPO_0107s0016</name>
</gene>
<keyword evidence="2" id="KW-1185">Reference proteome</keyword>
<feature type="non-terminal residue" evidence="1">
    <location>
        <position position="166"/>
    </location>
</feature>
<dbReference type="EMBL" id="KZ772779">
    <property type="protein sequence ID" value="PTQ31743.1"/>
    <property type="molecule type" value="Genomic_DNA"/>
</dbReference>
<protein>
    <submittedName>
        <fullName evidence="1">Uncharacterized protein</fullName>
    </submittedName>
</protein>
<dbReference type="Proteomes" id="UP000244005">
    <property type="component" value="Unassembled WGS sequence"/>
</dbReference>
<dbReference type="EMBL" id="KZ772779">
    <property type="protein sequence ID" value="PTQ31742.1"/>
    <property type="molecule type" value="Genomic_DNA"/>
</dbReference>
<organism evidence="1 2">
    <name type="scientific">Marchantia polymorpha</name>
    <name type="common">Common liverwort</name>
    <name type="synonym">Marchantia aquatica</name>
    <dbReference type="NCBI Taxonomy" id="3197"/>
    <lineage>
        <taxon>Eukaryota</taxon>
        <taxon>Viridiplantae</taxon>
        <taxon>Streptophyta</taxon>
        <taxon>Embryophyta</taxon>
        <taxon>Marchantiophyta</taxon>
        <taxon>Marchantiopsida</taxon>
        <taxon>Marchantiidae</taxon>
        <taxon>Marchantiales</taxon>
        <taxon>Marchantiaceae</taxon>
        <taxon>Marchantia</taxon>
    </lineage>
</organism>